<evidence type="ECO:0000313" key="3">
    <source>
        <dbReference type="Proteomes" id="UP001570511"/>
    </source>
</evidence>
<keyword evidence="3" id="KW-1185">Reference proteome</keyword>
<dbReference type="Proteomes" id="UP001570511">
    <property type="component" value="Unassembled WGS sequence"/>
</dbReference>
<organism evidence="2 3">
    <name type="scientific">Halobellus rubicundus</name>
    <dbReference type="NCBI Taxonomy" id="2996466"/>
    <lineage>
        <taxon>Archaea</taxon>
        <taxon>Methanobacteriati</taxon>
        <taxon>Methanobacteriota</taxon>
        <taxon>Stenosarchaea group</taxon>
        <taxon>Halobacteria</taxon>
        <taxon>Halobacteriales</taxon>
        <taxon>Haloferacaceae</taxon>
        <taxon>Halobellus</taxon>
    </lineage>
</organism>
<name>A0ABD5MF06_9EURY</name>
<feature type="domain" description="DUF7260" evidence="1">
    <location>
        <begin position="16"/>
        <end position="263"/>
    </location>
</feature>
<reference evidence="2 3" key="1">
    <citation type="submission" date="2024-08" db="EMBL/GenBank/DDBJ databases">
        <title>Halobellus sp. MBLA0158 whole genome sequence.</title>
        <authorList>
            <person name="Hwang C.Y."/>
            <person name="Cho E.-S."/>
            <person name="Seo M.-J."/>
        </authorList>
    </citation>
    <scope>NUCLEOTIDE SEQUENCE [LARGE SCALE GENOMIC DNA]</scope>
    <source>
        <strain evidence="2 3">MBLA0158</strain>
    </source>
</reference>
<evidence type="ECO:0000259" key="1">
    <source>
        <dbReference type="Pfam" id="PF23921"/>
    </source>
</evidence>
<proteinExistence type="predicted"/>
<dbReference type="Pfam" id="PF23921">
    <property type="entry name" value="DUF7260"/>
    <property type="match status" value="1"/>
</dbReference>
<protein>
    <recommendedName>
        <fullName evidence="1">DUF7260 domain-containing protein</fullName>
    </recommendedName>
</protein>
<gene>
    <name evidence="2" type="ORF">OS889_15955</name>
</gene>
<dbReference type="EMBL" id="JBGNYA010000002">
    <property type="protein sequence ID" value="MFA1612487.1"/>
    <property type="molecule type" value="Genomic_DNA"/>
</dbReference>
<evidence type="ECO:0000313" key="2">
    <source>
        <dbReference type="EMBL" id="MFA1612487.1"/>
    </source>
</evidence>
<sequence>MSVTTTLDKQMFEDIVDAMLNAIQEEIDRTRAEKTAFDNFGSRVDEICDQVSQSGAGVCSAPLDSKDATIIQPQPQTTRSRPNITAEIREAYESTVMSLSYFDEEYGETYSESIREEFGPEIATLLLTAECLTPIAQDTLLTRINEASQQREEFLQGCKRERRSVENVTADLKSIHHSLCSYDQIAINQQDFGNLEAHRNYLRRLEDVCEEVTKERQVDIDRYRTEFEISPNEGDLPQYLYADLAYDYPMLYLCSTVSTELQEIRKQVEDAMTETLE</sequence>
<dbReference type="RefSeq" id="WP_372391716.1">
    <property type="nucleotide sequence ID" value="NZ_JBGNYA010000002.1"/>
</dbReference>
<accession>A0ABD5MF06</accession>
<dbReference type="AlphaFoldDB" id="A0ABD5MF06"/>
<dbReference type="InterPro" id="IPR055684">
    <property type="entry name" value="DUF7260"/>
</dbReference>
<comment type="caution">
    <text evidence="2">The sequence shown here is derived from an EMBL/GenBank/DDBJ whole genome shotgun (WGS) entry which is preliminary data.</text>
</comment>